<evidence type="ECO:0000313" key="2">
    <source>
        <dbReference type="EMBL" id="HIR55984.1"/>
    </source>
</evidence>
<dbReference type="PANTHER" id="PTHR38447">
    <property type="entry name" value="TRANSCRIPTION FACTOR YDEB-RELATED"/>
    <property type="match status" value="1"/>
</dbReference>
<dbReference type="SUPFAM" id="SSF141259">
    <property type="entry name" value="CarD-like"/>
    <property type="match status" value="1"/>
</dbReference>
<feature type="domain" description="CarD-like/TRCF RNAP-interacting" evidence="1">
    <location>
        <begin position="2"/>
        <end position="112"/>
    </location>
</feature>
<dbReference type="InterPro" id="IPR036101">
    <property type="entry name" value="CarD-like/TRCF_RID_sf"/>
</dbReference>
<dbReference type="Gene3D" id="2.40.10.170">
    <property type="match status" value="1"/>
</dbReference>
<sequence length="161" mass="17910">MTFRVGDRIAHPMHGAGVIDSVVKRKINGTERDYYVLKLPAGDMLVMIPVDTSAEIGVRPIVDADEAEKILGSIPGLEIEMTQNWNKRYRENMLKIKSGNLLEVAAVVKGLMQRDKERGLSTGERKMLHSAKQILISEIVLSESASYEEVEERLNSALVCS</sequence>
<dbReference type="InterPro" id="IPR003711">
    <property type="entry name" value="CarD-like/TRCF_RID"/>
</dbReference>
<dbReference type="Pfam" id="PF21095">
    <property type="entry name" value="CarD_C"/>
    <property type="match status" value="1"/>
</dbReference>
<accession>A0A9D1DNG4</accession>
<dbReference type="Gene3D" id="1.20.58.1290">
    <property type="entry name" value="CarD-like, C-terminal domain"/>
    <property type="match status" value="1"/>
</dbReference>
<reference evidence="2" key="2">
    <citation type="journal article" date="2021" name="PeerJ">
        <title>Extensive microbial diversity within the chicken gut microbiome revealed by metagenomics and culture.</title>
        <authorList>
            <person name="Gilroy R."/>
            <person name="Ravi A."/>
            <person name="Getino M."/>
            <person name="Pursley I."/>
            <person name="Horton D.L."/>
            <person name="Alikhan N.F."/>
            <person name="Baker D."/>
            <person name="Gharbi K."/>
            <person name="Hall N."/>
            <person name="Watson M."/>
            <person name="Adriaenssens E.M."/>
            <person name="Foster-Nyarko E."/>
            <person name="Jarju S."/>
            <person name="Secka A."/>
            <person name="Antonio M."/>
            <person name="Oren A."/>
            <person name="Chaudhuri R.R."/>
            <person name="La Ragione R."/>
            <person name="Hildebrand F."/>
            <person name="Pallen M.J."/>
        </authorList>
    </citation>
    <scope>NUCLEOTIDE SEQUENCE</scope>
    <source>
        <strain evidence="2">ChiGjej3B3-7149</strain>
    </source>
</reference>
<dbReference type="SMART" id="SM01058">
    <property type="entry name" value="CarD_TRCF"/>
    <property type="match status" value="1"/>
</dbReference>
<dbReference type="InterPro" id="IPR052531">
    <property type="entry name" value="CarD-like_regulator"/>
</dbReference>
<dbReference type="Pfam" id="PF02559">
    <property type="entry name" value="CarD_TRCF_RID"/>
    <property type="match status" value="1"/>
</dbReference>
<name>A0A9D1DNG4_9FIRM</name>
<dbReference type="InterPro" id="IPR048792">
    <property type="entry name" value="CarD_C"/>
</dbReference>
<dbReference type="GO" id="GO:0009303">
    <property type="term" value="P:rRNA transcription"/>
    <property type="evidence" value="ECO:0007669"/>
    <property type="project" value="TreeGrafter"/>
</dbReference>
<dbReference type="AlphaFoldDB" id="A0A9D1DNG4"/>
<dbReference type="PANTHER" id="PTHR38447:SF1">
    <property type="entry name" value="RNA POLYMERASE-BINDING TRANSCRIPTION FACTOR CARD"/>
    <property type="match status" value="1"/>
</dbReference>
<reference evidence="2" key="1">
    <citation type="submission" date="2020-10" db="EMBL/GenBank/DDBJ databases">
        <authorList>
            <person name="Gilroy R."/>
        </authorList>
    </citation>
    <scope>NUCLEOTIDE SEQUENCE</scope>
    <source>
        <strain evidence="2">ChiGjej3B3-7149</strain>
    </source>
</reference>
<gene>
    <name evidence="2" type="ORF">IAD36_10375</name>
</gene>
<organism evidence="2 3">
    <name type="scientific">Candidatus Scatomorpha intestinigallinarum</name>
    <dbReference type="NCBI Taxonomy" id="2840923"/>
    <lineage>
        <taxon>Bacteria</taxon>
        <taxon>Bacillati</taxon>
        <taxon>Bacillota</taxon>
        <taxon>Clostridia</taxon>
        <taxon>Eubacteriales</taxon>
        <taxon>Candidatus Scatomorpha</taxon>
    </lineage>
</organism>
<evidence type="ECO:0000259" key="1">
    <source>
        <dbReference type="SMART" id="SM01058"/>
    </source>
</evidence>
<protein>
    <submittedName>
        <fullName evidence="2">CarD family transcriptional regulator</fullName>
    </submittedName>
</protein>
<dbReference type="InterPro" id="IPR042215">
    <property type="entry name" value="CarD-like_C"/>
</dbReference>
<evidence type="ECO:0000313" key="3">
    <source>
        <dbReference type="Proteomes" id="UP000824238"/>
    </source>
</evidence>
<proteinExistence type="predicted"/>
<dbReference type="EMBL" id="DVHH01000250">
    <property type="protein sequence ID" value="HIR55984.1"/>
    <property type="molecule type" value="Genomic_DNA"/>
</dbReference>
<dbReference type="Proteomes" id="UP000824238">
    <property type="component" value="Unassembled WGS sequence"/>
</dbReference>
<comment type="caution">
    <text evidence="2">The sequence shown here is derived from an EMBL/GenBank/DDBJ whole genome shotgun (WGS) entry which is preliminary data.</text>
</comment>